<organism evidence="1 2">
    <name type="scientific">Microthyrium microscopicum</name>
    <dbReference type="NCBI Taxonomy" id="703497"/>
    <lineage>
        <taxon>Eukaryota</taxon>
        <taxon>Fungi</taxon>
        <taxon>Dikarya</taxon>
        <taxon>Ascomycota</taxon>
        <taxon>Pezizomycotina</taxon>
        <taxon>Dothideomycetes</taxon>
        <taxon>Dothideomycetes incertae sedis</taxon>
        <taxon>Microthyriales</taxon>
        <taxon>Microthyriaceae</taxon>
        <taxon>Microthyrium</taxon>
    </lineage>
</organism>
<reference evidence="1" key="1">
    <citation type="journal article" date="2020" name="Stud. Mycol.">
        <title>101 Dothideomycetes genomes: a test case for predicting lifestyles and emergence of pathogens.</title>
        <authorList>
            <person name="Haridas S."/>
            <person name="Albert R."/>
            <person name="Binder M."/>
            <person name="Bloem J."/>
            <person name="Labutti K."/>
            <person name="Salamov A."/>
            <person name="Andreopoulos B."/>
            <person name="Baker S."/>
            <person name="Barry K."/>
            <person name="Bills G."/>
            <person name="Bluhm B."/>
            <person name="Cannon C."/>
            <person name="Castanera R."/>
            <person name="Culley D."/>
            <person name="Daum C."/>
            <person name="Ezra D."/>
            <person name="Gonzalez J."/>
            <person name="Henrissat B."/>
            <person name="Kuo A."/>
            <person name="Liang C."/>
            <person name="Lipzen A."/>
            <person name="Lutzoni F."/>
            <person name="Magnuson J."/>
            <person name="Mondo S."/>
            <person name="Nolan M."/>
            <person name="Ohm R."/>
            <person name="Pangilinan J."/>
            <person name="Park H.-J."/>
            <person name="Ramirez L."/>
            <person name="Alfaro M."/>
            <person name="Sun H."/>
            <person name="Tritt A."/>
            <person name="Yoshinaga Y."/>
            <person name="Zwiers L.-H."/>
            <person name="Turgeon B."/>
            <person name="Goodwin S."/>
            <person name="Spatafora J."/>
            <person name="Crous P."/>
            <person name="Grigoriev I."/>
        </authorList>
    </citation>
    <scope>NUCLEOTIDE SEQUENCE</scope>
    <source>
        <strain evidence="1">CBS 115976</strain>
    </source>
</reference>
<name>A0A6A6U1K1_9PEZI</name>
<sequence>MILLFLPAFPPHCKSASIQSSKSLFSFNFASASSRHSTQINTRYLLTSLPIMSTPLLTPILRNINLKPSPMHQIHKLLPKIPLLLLHHRSRKQLPIKPISLPRQKLATTNLLFT</sequence>
<evidence type="ECO:0000313" key="1">
    <source>
        <dbReference type="EMBL" id="KAF2666175.1"/>
    </source>
</evidence>
<gene>
    <name evidence="1" type="ORF">BT63DRAFT_51957</name>
</gene>
<dbReference type="EMBL" id="MU004239">
    <property type="protein sequence ID" value="KAF2666175.1"/>
    <property type="molecule type" value="Genomic_DNA"/>
</dbReference>
<protein>
    <submittedName>
        <fullName evidence="1">Uncharacterized protein</fullName>
    </submittedName>
</protein>
<proteinExistence type="predicted"/>
<keyword evidence="2" id="KW-1185">Reference proteome</keyword>
<evidence type="ECO:0000313" key="2">
    <source>
        <dbReference type="Proteomes" id="UP000799302"/>
    </source>
</evidence>
<dbReference type="Proteomes" id="UP000799302">
    <property type="component" value="Unassembled WGS sequence"/>
</dbReference>
<accession>A0A6A6U1K1</accession>
<dbReference type="AlphaFoldDB" id="A0A6A6U1K1"/>